<name>A0A8J3ZX54_9ACTN</name>
<organism evidence="1 2">
    <name type="scientific">Virgisporangium ochraceum</name>
    <dbReference type="NCBI Taxonomy" id="65505"/>
    <lineage>
        <taxon>Bacteria</taxon>
        <taxon>Bacillati</taxon>
        <taxon>Actinomycetota</taxon>
        <taxon>Actinomycetes</taxon>
        <taxon>Micromonosporales</taxon>
        <taxon>Micromonosporaceae</taxon>
        <taxon>Virgisporangium</taxon>
    </lineage>
</organism>
<evidence type="ECO:0000313" key="2">
    <source>
        <dbReference type="Proteomes" id="UP000635606"/>
    </source>
</evidence>
<dbReference type="AlphaFoldDB" id="A0A8J3ZX54"/>
<sequence>MVDLSRAPARAGTDRSTAVRTALRRCDYRRALSLLRGVTRLSGGAPPPREVAAYAQERLARAHRRSRTTTLDRDALQRVLVWLTADELRAGEQALSGEHLNRAIASFERALRVDGRGSRAALLLAMALYRSVTRELTTHDDPELDRTYDDLDQALALLDRAALDPPLRPHAAQLASAVDRQRQVLTRLKQRRVRSRAFGEYVTRYNAFMTRYHGGRMMTSSEKSHARRSLARLSTDLVTIRRQYPADSPEGRKLAEISDAVTGMQTRLRHVV</sequence>
<comment type="caution">
    <text evidence="1">The sequence shown here is derived from an EMBL/GenBank/DDBJ whole genome shotgun (WGS) entry which is preliminary data.</text>
</comment>
<proteinExistence type="predicted"/>
<dbReference type="EMBL" id="BOPH01000053">
    <property type="protein sequence ID" value="GIJ69021.1"/>
    <property type="molecule type" value="Genomic_DNA"/>
</dbReference>
<dbReference type="RefSeq" id="WP_203928948.1">
    <property type="nucleotide sequence ID" value="NZ_BOPH01000053.1"/>
</dbReference>
<evidence type="ECO:0000313" key="1">
    <source>
        <dbReference type="EMBL" id="GIJ69021.1"/>
    </source>
</evidence>
<dbReference type="Proteomes" id="UP000635606">
    <property type="component" value="Unassembled WGS sequence"/>
</dbReference>
<gene>
    <name evidence="1" type="ORF">Voc01_039380</name>
</gene>
<accession>A0A8J3ZX54</accession>
<protein>
    <submittedName>
        <fullName evidence="1">Uncharacterized protein</fullName>
    </submittedName>
</protein>
<keyword evidence="2" id="KW-1185">Reference proteome</keyword>
<reference evidence="1" key="1">
    <citation type="submission" date="2021-01" db="EMBL/GenBank/DDBJ databases">
        <title>Whole genome shotgun sequence of Virgisporangium ochraceum NBRC 16418.</title>
        <authorList>
            <person name="Komaki H."/>
            <person name="Tamura T."/>
        </authorList>
    </citation>
    <scope>NUCLEOTIDE SEQUENCE</scope>
    <source>
        <strain evidence="1">NBRC 16418</strain>
    </source>
</reference>